<name>A0A8D0DVQ0_SALMN</name>
<evidence type="ECO:0000256" key="4">
    <source>
        <dbReference type="SAM" id="Phobius"/>
    </source>
</evidence>
<dbReference type="AlphaFoldDB" id="A0A8D0DVQ0"/>
<feature type="signal peptide" evidence="5">
    <location>
        <begin position="1"/>
        <end position="38"/>
    </location>
</feature>
<dbReference type="Pfam" id="PF13855">
    <property type="entry name" value="LRR_8"/>
    <property type="match status" value="2"/>
</dbReference>
<keyword evidence="4" id="KW-0812">Transmembrane</keyword>
<dbReference type="SMART" id="SM00369">
    <property type="entry name" value="LRR_TYP"/>
    <property type="match status" value="6"/>
</dbReference>
<dbReference type="PANTHER" id="PTHR24364:SF17">
    <property type="entry name" value="TROPHOBLAST GLYCOPROTEIN"/>
    <property type="match status" value="1"/>
</dbReference>
<reference evidence="8" key="1">
    <citation type="submission" date="2025-08" db="UniProtKB">
        <authorList>
            <consortium name="Ensembl"/>
        </authorList>
    </citation>
    <scope>IDENTIFICATION</scope>
</reference>
<dbReference type="PROSITE" id="PS51450">
    <property type="entry name" value="LRR"/>
    <property type="match status" value="2"/>
</dbReference>
<dbReference type="GO" id="GO:0072659">
    <property type="term" value="P:protein localization to plasma membrane"/>
    <property type="evidence" value="ECO:0007669"/>
    <property type="project" value="Ensembl"/>
</dbReference>
<dbReference type="GO" id="GO:0090497">
    <property type="term" value="P:mesenchymal cell migration"/>
    <property type="evidence" value="ECO:0007669"/>
    <property type="project" value="Ensembl"/>
</dbReference>
<dbReference type="GO" id="GO:0051965">
    <property type="term" value="P:positive regulation of synapse assembly"/>
    <property type="evidence" value="ECO:0007669"/>
    <property type="project" value="Ensembl"/>
</dbReference>
<dbReference type="Gene3D" id="3.80.10.10">
    <property type="entry name" value="Ribonuclease Inhibitor"/>
    <property type="match status" value="1"/>
</dbReference>
<dbReference type="GO" id="GO:0140059">
    <property type="term" value="P:dendrite arborization"/>
    <property type="evidence" value="ECO:0007669"/>
    <property type="project" value="Ensembl"/>
</dbReference>
<dbReference type="GO" id="GO:0005886">
    <property type="term" value="C:plasma membrane"/>
    <property type="evidence" value="ECO:0007669"/>
    <property type="project" value="Ensembl"/>
</dbReference>
<keyword evidence="1" id="KW-0433">Leucine-rich repeat</keyword>
<dbReference type="GO" id="GO:0005783">
    <property type="term" value="C:endoplasmic reticulum"/>
    <property type="evidence" value="ECO:0007669"/>
    <property type="project" value="Ensembl"/>
</dbReference>
<dbReference type="GO" id="GO:0090090">
    <property type="term" value="P:negative regulation of canonical Wnt signaling pathway"/>
    <property type="evidence" value="ECO:0007669"/>
    <property type="project" value="TreeGrafter"/>
</dbReference>
<dbReference type="GO" id="GO:0050921">
    <property type="term" value="P:positive regulation of chemotaxis"/>
    <property type="evidence" value="ECO:0007669"/>
    <property type="project" value="Ensembl"/>
</dbReference>
<dbReference type="SMART" id="SM00013">
    <property type="entry name" value="LRRNT"/>
    <property type="match status" value="1"/>
</dbReference>
<feature type="transmembrane region" description="Helical" evidence="4">
    <location>
        <begin position="327"/>
        <end position="347"/>
    </location>
</feature>
<evidence type="ECO:0000256" key="2">
    <source>
        <dbReference type="ARBA" id="ARBA00022729"/>
    </source>
</evidence>
<dbReference type="GO" id="GO:0070374">
    <property type="term" value="P:positive regulation of ERK1 and ERK2 cascade"/>
    <property type="evidence" value="ECO:0007669"/>
    <property type="project" value="Ensembl"/>
</dbReference>
<protein>
    <submittedName>
        <fullName evidence="8">Trophoblast glycoprotein</fullName>
    </submittedName>
</protein>
<feature type="domain" description="LRRCT" evidence="7">
    <location>
        <begin position="263"/>
        <end position="314"/>
    </location>
</feature>
<dbReference type="InterPro" id="IPR003591">
    <property type="entry name" value="Leu-rich_rpt_typical-subtyp"/>
</dbReference>
<proteinExistence type="predicted"/>
<dbReference type="InterPro" id="IPR052286">
    <property type="entry name" value="Wnt_signaling_inhibitor"/>
</dbReference>
<feature type="chain" id="PRO_5034016567" evidence="5">
    <location>
        <begin position="39"/>
        <end position="391"/>
    </location>
</feature>
<dbReference type="SMART" id="SM00082">
    <property type="entry name" value="LRRCT"/>
    <property type="match status" value="1"/>
</dbReference>
<dbReference type="Ensembl" id="ENSSMRT00000026256.1">
    <property type="protein sequence ID" value="ENSSMRP00000022444.1"/>
    <property type="gene ID" value="ENSSMRG00000017450.1"/>
</dbReference>
<dbReference type="Proteomes" id="UP000694421">
    <property type="component" value="Unplaced"/>
</dbReference>
<dbReference type="PANTHER" id="PTHR24364">
    <property type="entry name" value="LP06937P"/>
    <property type="match status" value="1"/>
</dbReference>
<dbReference type="InterPro" id="IPR032675">
    <property type="entry name" value="LRR_dom_sf"/>
</dbReference>
<accession>A0A8D0DVQ0</accession>
<keyword evidence="4" id="KW-1133">Transmembrane helix</keyword>
<feature type="domain" description="LRRNT" evidence="6">
    <location>
        <begin position="43"/>
        <end position="77"/>
    </location>
</feature>
<evidence type="ECO:0000259" key="7">
    <source>
        <dbReference type="SMART" id="SM00082"/>
    </source>
</evidence>
<evidence type="ECO:0000256" key="3">
    <source>
        <dbReference type="ARBA" id="ARBA00022737"/>
    </source>
</evidence>
<dbReference type="SUPFAM" id="SSF52058">
    <property type="entry name" value="L domain-like"/>
    <property type="match status" value="1"/>
</dbReference>
<keyword evidence="4" id="KW-0472">Membrane</keyword>
<organism evidence="8 9">
    <name type="scientific">Salvator merianae</name>
    <name type="common">Argentine black and white tegu</name>
    <name type="synonym">Tupinambis merianae</name>
    <dbReference type="NCBI Taxonomy" id="96440"/>
    <lineage>
        <taxon>Eukaryota</taxon>
        <taxon>Metazoa</taxon>
        <taxon>Chordata</taxon>
        <taxon>Craniata</taxon>
        <taxon>Vertebrata</taxon>
        <taxon>Euteleostomi</taxon>
        <taxon>Lepidosauria</taxon>
        <taxon>Squamata</taxon>
        <taxon>Bifurcata</taxon>
        <taxon>Unidentata</taxon>
        <taxon>Episquamata</taxon>
        <taxon>Laterata</taxon>
        <taxon>Teiioidea</taxon>
        <taxon>Teiidae</taxon>
        <taxon>Salvator</taxon>
    </lineage>
</organism>
<keyword evidence="3" id="KW-0677">Repeat</keyword>
<evidence type="ECO:0000256" key="5">
    <source>
        <dbReference type="SAM" id="SignalP"/>
    </source>
</evidence>
<dbReference type="InterPro" id="IPR000483">
    <property type="entry name" value="Cys-rich_flank_reg_C"/>
</dbReference>
<evidence type="ECO:0000313" key="9">
    <source>
        <dbReference type="Proteomes" id="UP000694421"/>
    </source>
</evidence>
<dbReference type="GO" id="GO:0043679">
    <property type="term" value="C:axon terminus"/>
    <property type="evidence" value="ECO:0007669"/>
    <property type="project" value="Ensembl"/>
</dbReference>
<dbReference type="GO" id="GO:0051897">
    <property type="term" value="P:positive regulation of phosphatidylinositol 3-kinase/protein kinase B signal transduction"/>
    <property type="evidence" value="ECO:0007669"/>
    <property type="project" value="Ensembl"/>
</dbReference>
<dbReference type="GO" id="GO:0008285">
    <property type="term" value="P:negative regulation of cell population proliferation"/>
    <property type="evidence" value="ECO:0007669"/>
    <property type="project" value="Ensembl"/>
</dbReference>
<reference evidence="8" key="2">
    <citation type="submission" date="2025-09" db="UniProtKB">
        <authorList>
            <consortium name="Ensembl"/>
        </authorList>
    </citation>
    <scope>IDENTIFICATION</scope>
</reference>
<evidence type="ECO:0000259" key="6">
    <source>
        <dbReference type="SMART" id="SM00013"/>
    </source>
</evidence>
<dbReference type="GO" id="GO:0051932">
    <property type="term" value="P:synaptic transmission, GABAergic"/>
    <property type="evidence" value="ECO:0007669"/>
    <property type="project" value="Ensembl"/>
</dbReference>
<dbReference type="GeneTree" id="ENSGT00940000154868"/>
<keyword evidence="2 5" id="KW-0732">Signal</keyword>
<dbReference type="OMA" id="FVKPSDM"/>
<evidence type="ECO:0000256" key="1">
    <source>
        <dbReference type="ARBA" id="ARBA00022614"/>
    </source>
</evidence>
<sequence>MLGCSLWGSEPPTPTGERRGAGWLELLLLLGFSASVLPQQPVGCPRPCECSEAVRTVKCVNKNLTEVPEDLPHYVRSLFLTGNQISNLSSAAFPSGVLTELSNLNLSGNHLAWVEAHALAGLPSLKQLDLSDNSLRWVSPEAFPSSGSSLEELNLRNSLKNSSFVSMLAESFQQGTFPNLTRLDLSSNNLLYLPLGMFSNVSSLQHLDLHNNSLVGLHDVSFRNLPQLQSFNLSNNSLKCLKNSTLLQFRSLSQLISLDLSNNTWVCDCNIEDLVNWLKESRQVEAKWALKCAYPEGMENISLMSINFSGLSCSELTDSQAQLQTSYVFLGIVLALIGAIFLLVLYLNRKGIKKWMYNIRDACRDHMEGYHYRYEINADPRLTNLGSNSDV</sequence>
<evidence type="ECO:0000313" key="8">
    <source>
        <dbReference type="Ensembl" id="ENSSMRP00000022444.1"/>
    </source>
</evidence>
<dbReference type="GO" id="GO:0008355">
    <property type="term" value="P:olfactory learning"/>
    <property type="evidence" value="ECO:0007669"/>
    <property type="project" value="Ensembl"/>
</dbReference>
<dbReference type="GO" id="GO:0060326">
    <property type="term" value="P:cell chemotaxis"/>
    <property type="evidence" value="ECO:0007669"/>
    <property type="project" value="Ensembl"/>
</dbReference>
<dbReference type="InterPro" id="IPR001611">
    <property type="entry name" value="Leu-rich_rpt"/>
</dbReference>
<dbReference type="InterPro" id="IPR000372">
    <property type="entry name" value="LRRNT"/>
</dbReference>
<keyword evidence="9" id="KW-1185">Reference proteome</keyword>
<dbReference type="GO" id="GO:0030425">
    <property type="term" value="C:dendrite"/>
    <property type="evidence" value="ECO:0007669"/>
    <property type="project" value="Ensembl"/>
</dbReference>